<evidence type="ECO:0000256" key="2">
    <source>
        <dbReference type="ARBA" id="ARBA00008791"/>
    </source>
</evidence>
<gene>
    <name evidence="9" type="ORF">Gocc_2835</name>
</gene>
<dbReference type="Gene3D" id="3.40.50.620">
    <property type="entry name" value="HUPs"/>
    <property type="match status" value="1"/>
</dbReference>
<feature type="transmembrane region" description="Helical" evidence="7">
    <location>
        <begin position="370"/>
        <end position="391"/>
    </location>
</feature>
<dbReference type="Pfam" id="PF00582">
    <property type="entry name" value="Usp"/>
    <property type="match status" value="1"/>
</dbReference>
<reference evidence="10" key="2">
    <citation type="journal article" date="2019" name="MicrobiologyOpen">
        <title>High-quality draft genome sequence of Gaiella occulta isolated from a 150 meter deep mineral water borehole and comparison with the genome sequences of other deep-branching lineages of the phylum Actinobacteria.</title>
        <authorList>
            <person name="Severino R."/>
            <person name="Froufe H.J.C."/>
            <person name="Barroso C."/>
            <person name="Albuquerque L."/>
            <person name="Lobo-da-Cunha A."/>
            <person name="da Costa M.S."/>
            <person name="Egas C."/>
        </authorList>
    </citation>
    <scope>NUCLEOTIDE SEQUENCE [LARGE SCALE GENOMIC DNA]</scope>
    <source>
        <strain evidence="10">F2-233</strain>
    </source>
</reference>
<comment type="subcellular location">
    <subcellularLocation>
        <location evidence="1">Cell membrane</location>
        <topology evidence="1">Multi-pass membrane protein</topology>
    </subcellularLocation>
</comment>
<evidence type="ECO:0000256" key="3">
    <source>
        <dbReference type="ARBA" id="ARBA00022475"/>
    </source>
</evidence>
<feature type="transmembrane region" description="Helical" evidence="7">
    <location>
        <begin position="231"/>
        <end position="255"/>
    </location>
</feature>
<feature type="transmembrane region" description="Helical" evidence="7">
    <location>
        <begin position="21"/>
        <end position="40"/>
    </location>
</feature>
<dbReference type="PANTHER" id="PTHR42770">
    <property type="entry name" value="AMINO ACID TRANSPORTER-RELATED"/>
    <property type="match status" value="1"/>
</dbReference>
<evidence type="ECO:0000256" key="6">
    <source>
        <dbReference type="ARBA" id="ARBA00023136"/>
    </source>
</evidence>
<accession>A0A7M2YV53</accession>
<sequence>MARKVKGFERTLDGRSLFAVAYDEIGSSIYFALGIVAAQALGLTPVVLLVTGVIFLVVSLSYAEGTAAIPETGGAATFTRRAFNDLWGFVTGWALFLDYLIVIALSAVFLPHYLGAALSAPSLARSPWDVVSACFVIAGIVIVRLIRHTRIHLAALALAGLDIVIQALLVILGLALLFSADTLTDGLNFATDQSWRDIAFALPLAMLAYTGLETVANLAEETREPGRALPRSLFSAIGLVVVVTVLIAVVGASAFPSENGSSALGERWLQAPIVGIVAAFGGELPSLVVDILRVTVGISGAALLAAAATTAISGCTRLAHSMGEHGMLPRRFGRLERRTLVSSEAILATGAIAIVVVIATDVFAGDDTAFLASTYSFGVLLAFTSAQLAVIRLRSREPNLVRPFRARPEVRVHGVLVPLPALVGAPLTFAVWILAMVTHRGARYAGPAWLAAGLVVYALVRRGSRQGLLDDVDPIDRLPPGADFRRILVPMKLGDIGEEMVATAIALAKERHAAVEAAFVVRVPRAFTLEGPLPEDVERRAAESLAEARALGEDNGVEVETRVVRSRSIGHAIVEEATARGADLIVLGSSPRWRRQSRFFSPTVDHVLRHAPCEVLVVAFPDGVFDEPA</sequence>
<keyword evidence="5 7" id="KW-1133">Transmembrane helix</keyword>
<dbReference type="OrthoDB" id="9762947at2"/>
<evidence type="ECO:0000256" key="5">
    <source>
        <dbReference type="ARBA" id="ARBA00022989"/>
    </source>
</evidence>
<dbReference type="PRINTS" id="PR01438">
    <property type="entry name" value="UNVRSLSTRESS"/>
</dbReference>
<dbReference type="InterPro" id="IPR006015">
    <property type="entry name" value="Universal_stress_UspA"/>
</dbReference>
<keyword evidence="4 7" id="KW-0812">Transmembrane</keyword>
<feature type="transmembrane region" description="Helical" evidence="7">
    <location>
        <begin position="198"/>
        <end position="219"/>
    </location>
</feature>
<keyword evidence="10" id="KW-1185">Reference proteome</keyword>
<evidence type="ECO:0000256" key="4">
    <source>
        <dbReference type="ARBA" id="ARBA00022692"/>
    </source>
</evidence>
<organism evidence="9 10">
    <name type="scientific">Gaiella occulta</name>
    <dbReference type="NCBI Taxonomy" id="1002870"/>
    <lineage>
        <taxon>Bacteria</taxon>
        <taxon>Bacillati</taxon>
        <taxon>Actinomycetota</taxon>
        <taxon>Thermoleophilia</taxon>
        <taxon>Gaiellales</taxon>
        <taxon>Gaiellaceae</taxon>
        <taxon>Gaiella</taxon>
    </lineage>
</organism>
<reference evidence="9 10" key="1">
    <citation type="submission" date="2018-07" db="EMBL/GenBank/DDBJ databases">
        <title>High-quality-draft genome sequence of Gaiella occulta.</title>
        <authorList>
            <person name="Severino R."/>
            <person name="Froufe H.J.C."/>
            <person name="Rainey F.A."/>
            <person name="Barroso C."/>
            <person name="Albuquerque L."/>
            <person name="Lobo-Da-Cunha A."/>
            <person name="Da Costa M.S."/>
            <person name="Egas C."/>
        </authorList>
    </citation>
    <scope>NUCLEOTIDE SEQUENCE [LARGE SCALE GENOMIC DNA]</scope>
    <source>
        <strain evidence="9 10">F2-233</strain>
    </source>
</reference>
<dbReference type="Gene3D" id="1.20.1740.10">
    <property type="entry name" value="Amino acid/polyamine transporter I"/>
    <property type="match status" value="1"/>
</dbReference>
<dbReference type="CDD" id="cd00293">
    <property type="entry name" value="USP-like"/>
    <property type="match status" value="1"/>
</dbReference>
<dbReference type="InterPro" id="IPR014729">
    <property type="entry name" value="Rossmann-like_a/b/a_fold"/>
</dbReference>
<evidence type="ECO:0000259" key="8">
    <source>
        <dbReference type="Pfam" id="PF00582"/>
    </source>
</evidence>
<feature type="transmembrane region" description="Helical" evidence="7">
    <location>
        <begin position="130"/>
        <end position="146"/>
    </location>
</feature>
<dbReference type="InterPro" id="IPR002293">
    <property type="entry name" value="AA/rel_permease1"/>
</dbReference>
<dbReference type="InterPro" id="IPR050367">
    <property type="entry name" value="APC_superfamily"/>
</dbReference>
<feature type="transmembrane region" description="Helical" evidence="7">
    <location>
        <begin position="86"/>
        <end position="110"/>
    </location>
</feature>
<dbReference type="Pfam" id="PF13520">
    <property type="entry name" value="AA_permease_2"/>
    <property type="match status" value="1"/>
</dbReference>
<dbReference type="GO" id="GO:0005886">
    <property type="term" value="C:plasma membrane"/>
    <property type="evidence" value="ECO:0007669"/>
    <property type="project" value="UniProtKB-SubCell"/>
</dbReference>
<feature type="transmembrane region" description="Helical" evidence="7">
    <location>
        <begin position="340"/>
        <end position="364"/>
    </location>
</feature>
<feature type="transmembrane region" description="Helical" evidence="7">
    <location>
        <begin position="441"/>
        <end position="460"/>
    </location>
</feature>
<comment type="caution">
    <text evidence="9">The sequence shown here is derived from an EMBL/GenBank/DDBJ whole genome shotgun (WGS) entry which is preliminary data.</text>
</comment>
<evidence type="ECO:0000313" key="10">
    <source>
        <dbReference type="Proteomes" id="UP000254134"/>
    </source>
</evidence>
<dbReference type="Proteomes" id="UP000254134">
    <property type="component" value="Unassembled WGS sequence"/>
</dbReference>
<dbReference type="SUPFAM" id="SSF52402">
    <property type="entry name" value="Adenine nucleotide alpha hydrolases-like"/>
    <property type="match status" value="1"/>
</dbReference>
<keyword evidence="6 7" id="KW-0472">Membrane</keyword>
<feature type="transmembrane region" description="Helical" evidence="7">
    <location>
        <begin position="412"/>
        <end position="435"/>
    </location>
</feature>
<evidence type="ECO:0000256" key="1">
    <source>
        <dbReference type="ARBA" id="ARBA00004651"/>
    </source>
</evidence>
<keyword evidence="3" id="KW-1003">Cell membrane</keyword>
<dbReference type="EMBL" id="QQZY01000009">
    <property type="protein sequence ID" value="RDI73479.1"/>
    <property type="molecule type" value="Genomic_DNA"/>
</dbReference>
<feature type="transmembrane region" description="Helical" evidence="7">
    <location>
        <begin position="46"/>
        <end position="65"/>
    </location>
</feature>
<proteinExistence type="inferred from homology"/>
<feature type="transmembrane region" description="Helical" evidence="7">
    <location>
        <begin position="153"/>
        <end position="178"/>
    </location>
</feature>
<dbReference type="AlphaFoldDB" id="A0A7M2YV53"/>
<feature type="domain" description="UspA" evidence="8">
    <location>
        <begin position="484"/>
        <end position="618"/>
    </location>
</feature>
<dbReference type="PANTHER" id="PTHR42770:SF11">
    <property type="entry name" value="INNER MEMBRANE TRANSPORT PROTEIN YBAT"/>
    <property type="match status" value="1"/>
</dbReference>
<feature type="transmembrane region" description="Helical" evidence="7">
    <location>
        <begin position="294"/>
        <end position="319"/>
    </location>
</feature>
<name>A0A7M2YV53_9ACTN</name>
<dbReference type="InterPro" id="IPR006016">
    <property type="entry name" value="UspA"/>
</dbReference>
<protein>
    <submittedName>
        <fullName evidence="9">Amino acid permease</fullName>
    </submittedName>
</protein>
<evidence type="ECO:0000313" key="9">
    <source>
        <dbReference type="EMBL" id="RDI73479.1"/>
    </source>
</evidence>
<comment type="similarity">
    <text evidence="2">Belongs to the universal stress protein A family.</text>
</comment>
<dbReference type="RefSeq" id="WP_114797227.1">
    <property type="nucleotide sequence ID" value="NZ_QQZY01000009.1"/>
</dbReference>
<dbReference type="GO" id="GO:0022857">
    <property type="term" value="F:transmembrane transporter activity"/>
    <property type="evidence" value="ECO:0007669"/>
    <property type="project" value="InterPro"/>
</dbReference>
<evidence type="ECO:0000256" key="7">
    <source>
        <dbReference type="SAM" id="Phobius"/>
    </source>
</evidence>